<comment type="similarity">
    <text evidence="4">Belongs to the thymidine/pyrimidine-nucleoside phosphorylase family.</text>
</comment>
<dbReference type="Proteomes" id="UP000075683">
    <property type="component" value="Unassembled WGS sequence"/>
</dbReference>
<evidence type="ECO:0000259" key="14">
    <source>
        <dbReference type="SMART" id="SM00941"/>
    </source>
</evidence>
<dbReference type="PROSITE" id="PS00647">
    <property type="entry name" value="THYMID_PHOSPHORYLASE"/>
    <property type="match status" value="1"/>
</dbReference>
<dbReference type="NCBIfam" id="NF004747">
    <property type="entry name" value="PRK06078.1"/>
    <property type="match status" value="1"/>
</dbReference>
<dbReference type="GO" id="GO:0046872">
    <property type="term" value="F:metal ion binding"/>
    <property type="evidence" value="ECO:0007669"/>
    <property type="project" value="UniProtKB-KW"/>
</dbReference>
<evidence type="ECO:0000256" key="3">
    <source>
        <dbReference type="ARBA" id="ARBA00003877"/>
    </source>
</evidence>
<dbReference type="InterPro" id="IPR013102">
    <property type="entry name" value="PYNP_C"/>
</dbReference>
<evidence type="ECO:0000256" key="13">
    <source>
        <dbReference type="ARBA" id="ARBA00048525"/>
    </source>
</evidence>
<evidence type="ECO:0000256" key="7">
    <source>
        <dbReference type="ARBA" id="ARBA00014680"/>
    </source>
</evidence>
<dbReference type="InterPro" id="IPR036566">
    <property type="entry name" value="PYNP-like_C_sf"/>
</dbReference>
<dbReference type="InterPro" id="IPR035902">
    <property type="entry name" value="Nuc_phospho_transferase"/>
</dbReference>
<dbReference type="GO" id="GO:0006213">
    <property type="term" value="P:pyrimidine nucleoside metabolic process"/>
    <property type="evidence" value="ECO:0007669"/>
    <property type="project" value="InterPro"/>
</dbReference>
<comment type="catalytic activity">
    <reaction evidence="12">
        <text>uridine + phosphate = alpha-D-ribose 1-phosphate + uracil</text>
        <dbReference type="Rhea" id="RHEA:24388"/>
        <dbReference type="ChEBI" id="CHEBI:16704"/>
        <dbReference type="ChEBI" id="CHEBI:17568"/>
        <dbReference type="ChEBI" id="CHEBI:43474"/>
        <dbReference type="ChEBI" id="CHEBI:57720"/>
        <dbReference type="EC" id="2.4.2.2"/>
    </reaction>
</comment>
<dbReference type="GO" id="GO:0009032">
    <property type="term" value="F:thymidine phosphorylase activity"/>
    <property type="evidence" value="ECO:0007669"/>
    <property type="project" value="TreeGrafter"/>
</dbReference>
<reference evidence="15 16" key="1">
    <citation type="submission" date="2016-01" db="EMBL/GenBank/DDBJ databases">
        <title>Draft Genome Sequences of Seven Thermophilic Sporeformers Isolated from Foods.</title>
        <authorList>
            <person name="Berendsen E.M."/>
            <person name="Wells-Bennik M.H."/>
            <person name="Krawcyk A.O."/>
            <person name="De Jong A."/>
            <person name="Holsappel S."/>
            <person name="Eijlander R.T."/>
            <person name="Kuipers O.P."/>
        </authorList>
    </citation>
    <scope>NUCLEOTIDE SEQUENCE [LARGE SCALE GENOMIC DNA]</scope>
    <source>
        <strain evidence="15 16">B4135</strain>
    </source>
</reference>
<keyword evidence="11" id="KW-0630">Potassium</keyword>
<evidence type="ECO:0000256" key="5">
    <source>
        <dbReference type="ARBA" id="ARBA00011738"/>
    </source>
</evidence>
<dbReference type="RefSeq" id="WP_020154483.1">
    <property type="nucleotide sequence ID" value="NZ_JBAIZG010000074.1"/>
</dbReference>
<dbReference type="PANTHER" id="PTHR10515">
    <property type="entry name" value="THYMIDINE PHOSPHORYLASE"/>
    <property type="match status" value="1"/>
</dbReference>
<accession>A0A150M758</accession>
<dbReference type="GO" id="GO:0004850">
    <property type="term" value="F:uridine phosphorylase activity"/>
    <property type="evidence" value="ECO:0007669"/>
    <property type="project" value="RHEA"/>
</dbReference>
<dbReference type="SUPFAM" id="SSF52418">
    <property type="entry name" value="Nucleoside phosphorylase/phosphoribosyltransferase catalytic domain"/>
    <property type="match status" value="1"/>
</dbReference>
<evidence type="ECO:0000256" key="9">
    <source>
        <dbReference type="ARBA" id="ARBA00022679"/>
    </source>
</evidence>
<evidence type="ECO:0000256" key="8">
    <source>
        <dbReference type="ARBA" id="ARBA00022676"/>
    </source>
</evidence>
<feature type="domain" description="Pyrimidine nucleoside phosphorylase C-terminal" evidence="14">
    <location>
        <begin position="345"/>
        <end position="418"/>
    </location>
</feature>
<dbReference type="NCBIfam" id="TIGR02644">
    <property type="entry name" value="Y_phosphoryl"/>
    <property type="match status" value="1"/>
</dbReference>
<keyword evidence="10" id="KW-0479">Metal-binding</keyword>
<evidence type="ECO:0000313" key="15">
    <source>
        <dbReference type="EMBL" id="KYD20181.1"/>
    </source>
</evidence>
<dbReference type="SUPFAM" id="SSF47648">
    <property type="entry name" value="Nucleoside phosphorylase/phosphoribosyltransferase N-terminal domain"/>
    <property type="match status" value="1"/>
</dbReference>
<evidence type="ECO:0000256" key="2">
    <source>
        <dbReference type="ARBA" id="ARBA00001958"/>
    </source>
</evidence>
<dbReference type="Pfam" id="PF00591">
    <property type="entry name" value="Glycos_transf_3"/>
    <property type="match status" value="1"/>
</dbReference>
<dbReference type="GO" id="GO:0004645">
    <property type="term" value="F:1,4-alpha-oligoglucan phosphorylase activity"/>
    <property type="evidence" value="ECO:0007669"/>
    <property type="project" value="InterPro"/>
</dbReference>
<dbReference type="InterPro" id="IPR018090">
    <property type="entry name" value="Pyrmidine_PPas_bac/euk"/>
</dbReference>
<dbReference type="OrthoDB" id="9763887at2"/>
<dbReference type="InterPro" id="IPR000312">
    <property type="entry name" value="Glycosyl_Trfase_fam3"/>
</dbReference>
<organism evidence="15 16">
    <name type="scientific">Caldibacillus debilis</name>
    <dbReference type="NCBI Taxonomy" id="301148"/>
    <lineage>
        <taxon>Bacteria</taxon>
        <taxon>Bacillati</taxon>
        <taxon>Bacillota</taxon>
        <taxon>Bacilli</taxon>
        <taxon>Bacillales</taxon>
        <taxon>Bacillaceae</taxon>
        <taxon>Caldibacillus</taxon>
    </lineage>
</organism>
<dbReference type="FunFam" id="3.40.1030.10:FF:000003">
    <property type="entry name" value="Pyrimidine-nucleoside phosphorylase"/>
    <property type="match status" value="1"/>
</dbReference>
<dbReference type="Pfam" id="PF07831">
    <property type="entry name" value="PYNP_C"/>
    <property type="match status" value="1"/>
</dbReference>
<sequence length="433" mass="46665">MRMVDIIEKKRDGFALSTEEIRFFIREYTAGHIPDYQASALLMAIYFRGMDERERRDLTLAMVESGDRVDLSRIGGIKVDKHSTGGVGDTTTLILGPLVASVGVPVAKMSGRGLGHTGGTIDKLESIPGFHVEIANEEFIRLVNENQIAVVGQSGNLTPADKKLYALRDVTGTVESIPLIASSIMSKKIAAGADAIVLDVKTGSGAFMKSLDDARLLAKAMVDIGNRLGRKTMAVISDMSQPLGYAVGNALEVKEAIETLKGHGPEDLTELCLTLGSQMVCLAQKAATPEEARNILQEAIASGKALEKMKTFVQAQGGDVRVIEDPERLPKAKYQTALKAEKAGWVEAIVAEKIGHAAMLLGAGRTTKDSAIDLSVGIVLHKKVGDRVEKGEPLLTVHANREDIREVLRLLEENIRIAETPVTPPPLIYEIIS</sequence>
<evidence type="ECO:0000256" key="10">
    <source>
        <dbReference type="ARBA" id="ARBA00022723"/>
    </source>
</evidence>
<evidence type="ECO:0000256" key="11">
    <source>
        <dbReference type="ARBA" id="ARBA00022958"/>
    </source>
</evidence>
<evidence type="ECO:0000313" key="16">
    <source>
        <dbReference type="Proteomes" id="UP000075683"/>
    </source>
</evidence>
<dbReference type="InterPro" id="IPR017872">
    <property type="entry name" value="Pyrmidine_PPase_CS"/>
</dbReference>
<dbReference type="SMART" id="SM00941">
    <property type="entry name" value="PYNP_C"/>
    <property type="match status" value="1"/>
</dbReference>
<evidence type="ECO:0000256" key="1">
    <source>
        <dbReference type="ARBA" id="ARBA00001066"/>
    </source>
</evidence>
<evidence type="ECO:0000256" key="4">
    <source>
        <dbReference type="ARBA" id="ARBA00006915"/>
    </source>
</evidence>
<dbReference type="EMBL" id="LQYT01000036">
    <property type="protein sequence ID" value="KYD20181.1"/>
    <property type="molecule type" value="Genomic_DNA"/>
</dbReference>
<dbReference type="SUPFAM" id="SSF54680">
    <property type="entry name" value="Pyrimidine nucleoside phosphorylase C-terminal domain"/>
    <property type="match status" value="1"/>
</dbReference>
<keyword evidence="8 15" id="KW-0328">Glycosyltransferase</keyword>
<gene>
    <name evidence="15" type="ORF">B4135_1957</name>
</gene>
<dbReference type="NCBIfam" id="NF004490">
    <property type="entry name" value="PRK05820.1"/>
    <property type="match status" value="1"/>
</dbReference>
<comment type="catalytic activity">
    <reaction evidence="13">
        <text>thymidine + phosphate = 2-deoxy-alpha-D-ribose 1-phosphate + thymine</text>
        <dbReference type="Rhea" id="RHEA:16037"/>
        <dbReference type="ChEBI" id="CHEBI:17748"/>
        <dbReference type="ChEBI" id="CHEBI:17821"/>
        <dbReference type="ChEBI" id="CHEBI:43474"/>
        <dbReference type="ChEBI" id="CHEBI:57259"/>
        <dbReference type="EC" id="2.4.2.2"/>
    </reaction>
</comment>
<name>A0A150M758_9BACI</name>
<dbReference type="GO" id="GO:0005829">
    <property type="term" value="C:cytosol"/>
    <property type="evidence" value="ECO:0007669"/>
    <property type="project" value="TreeGrafter"/>
</dbReference>
<dbReference type="STRING" id="301148.B4135_1957"/>
<evidence type="ECO:0000256" key="12">
    <source>
        <dbReference type="ARBA" id="ARBA00048453"/>
    </source>
</evidence>
<comment type="function">
    <text evidence="3">Catalyzes phosphorolysis of the pyrimidine nucleosides uridine, thymidine and 2'-deoxyuridine with the formation of the corresponding pyrimidine base and ribose-1-phosphate.</text>
</comment>
<dbReference type="AlphaFoldDB" id="A0A150M758"/>
<dbReference type="EC" id="2.4.2.2" evidence="6"/>
<comment type="subunit">
    <text evidence="5">Homodimer.</text>
</comment>
<comment type="cofactor">
    <cofactor evidence="2">
        <name>K(+)</name>
        <dbReference type="ChEBI" id="CHEBI:29103"/>
    </cofactor>
</comment>
<dbReference type="FunFam" id="1.20.970.10:FF:000002">
    <property type="entry name" value="Pyrimidine-nucleoside phosphorylase"/>
    <property type="match status" value="1"/>
</dbReference>
<dbReference type="InterPro" id="IPR000053">
    <property type="entry name" value="Thymidine/pyrmidine_PPase"/>
</dbReference>
<dbReference type="GO" id="GO:0006206">
    <property type="term" value="P:pyrimidine nucleobase metabolic process"/>
    <property type="evidence" value="ECO:0007669"/>
    <property type="project" value="InterPro"/>
</dbReference>
<dbReference type="Pfam" id="PF02885">
    <property type="entry name" value="Glycos_trans_3N"/>
    <property type="match status" value="1"/>
</dbReference>
<evidence type="ECO:0000256" key="6">
    <source>
        <dbReference type="ARBA" id="ARBA00011889"/>
    </source>
</evidence>
<proteinExistence type="inferred from homology"/>
<protein>
    <recommendedName>
        <fullName evidence="7">Pyrimidine-nucleoside phosphorylase</fullName>
        <ecNumber evidence="6">2.4.2.2</ecNumber>
    </recommendedName>
</protein>
<dbReference type="InterPro" id="IPR017459">
    <property type="entry name" value="Glycosyl_Trfase_fam3_N_dom"/>
</dbReference>
<dbReference type="Gene3D" id="3.90.1170.30">
    <property type="entry name" value="Pyrimidine nucleoside phosphorylase-like, C-terminal domain"/>
    <property type="match status" value="1"/>
</dbReference>
<comment type="catalytic activity">
    <reaction evidence="1">
        <text>2'-deoxyuridine + phosphate = 2-deoxy-alpha-D-ribose 1-phosphate + uracil</text>
        <dbReference type="Rhea" id="RHEA:22824"/>
        <dbReference type="ChEBI" id="CHEBI:16450"/>
        <dbReference type="ChEBI" id="CHEBI:17568"/>
        <dbReference type="ChEBI" id="CHEBI:43474"/>
        <dbReference type="ChEBI" id="CHEBI:57259"/>
        <dbReference type="EC" id="2.4.2.2"/>
    </reaction>
</comment>
<dbReference type="InterPro" id="IPR036320">
    <property type="entry name" value="Glycosyl_Trfase_fam3_N_dom_sf"/>
</dbReference>
<dbReference type="Gene3D" id="3.40.1030.10">
    <property type="entry name" value="Nucleoside phosphorylase/phosphoribosyltransferase catalytic domain"/>
    <property type="match status" value="1"/>
</dbReference>
<dbReference type="Gene3D" id="1.20.970.10">
    <property type="entry name" value="Transferase, Pyrimidine Nucleoside Phosphorylase, Chain C"/>
    <property type="match status" value="1"/>
</dbReference>
<dbReference type="PIRSF" id="PIRSF000478">
    <property type="entry name" value="TP_PyNP"/>
    <property type="match status" value="1"/>
</dbReference>
<comment type="caution">
    <text evidence="15">The sequence shown here is derived from an EMBL/GenBank/DDBJ whole genome shotgun (WGS) entry which is preliminary data.</text>
</comment>
<keyword evidence="9 15" id="KW-0808">Transferase</keyword>
<dbReference type="GO" id="GO:0047847">
    <property type="term" value="F:deoxyuridine phosphorylase activity"/>
    <property type="evidence" value="ECO:0007669"/>
    <property type="project" value="RHEA"/>
</dbReference>
<dbReference type="PATRIC" id="fig|301148.3.peg.2991"/>
<dbReference type="PANTHER" id="PTHR10515:SF0">
    <property type="entry name" value="THYMIDINE PHOSPHORYLASE"/>
    <property type="match status" value="1"/>
</dbReference>